<dbReference type="Proteomes" id="UP000078387">
    <property type="component" value="Unassembled WGS sequence"/>
</dbReference>
<evidence type="ECO:0000259" key="2">
    <source>
        <dbReference type="Pfam" id="PF17800"/>
    </source>
</evidence>
<dbReference type="FunFam" id="2.60.120.340:FF:000008">
    <property type="entry name" value="FK506-binding protein, putative"/>
    <property type="match status" value="1"/>
</dbReference>
<feature type="compositionally biased region" description="Acidic residues" evidence="1">
    <location>
        <begin position="185"/>
        <end position="194"/>
    </location>
</feature>
<feature type="compositionally biased region" description="Basic and acidic residues" evidence="1">
    <location>
        <begin position="195"/>
        <end position="231"/>
    </location>
</feature>
<name>A0A5K1VKH6_ENTHI</name>
<evidence type="ECO:0000313" key="4">
    <source>
        <dbReference type="Proteomes" id="UP000078387"/>
    </source>
</evidence>
<dbReference type="VEuPathDB" id="AmoebaDB:EHI5A_132340"/>
<accession>A0A5K1VKH6</accession>
<dbReference type="Pfam" id="PF17800">
    <property type="entry name" value="NPL"/>
    <property type="match status" value="1"/>
</dbReference>
<dbReference type="VEuPathDB" id="AmoebaDB:KM1_118560"/>
<comment type="caution">
    <text evidence="3">The sequence shown here is derived from an EMBL/GenBank/DDBJ whole genome shotgun (WGS) entry which is preliminary data.</text>
</comment>
<protein>
    <recommendedName>
        <fullName evidence="2">Nucleoplasmin-like domain-containing protein</fullName>
    </recommendedName>
</protein>
<reference evidence="3 4" key="1">
    <citation type="submission" date="2016-05" db="EMBL/GenBank/DDBJ databases">
        <title>First whole genome sequencing of Entamoeba histolytica HM1:IMSS-clone-6.</title>
        <authorList>
            <person name="Mukherjee Avik.K."/>
            <person name="Izumyama S."/>
            <person name="Nakada-Tsukui K."/>
            <person name="Nozaki T."/>
        </authorList>
    </citation>
    <scope>NUCLEOTIDE SEQUENCE [LARGE SCALE GENOMIC DNA]</scope>
    <source>
        <strain evidence="3 4">HM1:IMSS clone 6</strain>
    </source>
</reference>
<dbReference type="EMBL" id="BDEQ01000001">
    <property type="protein sequence ID" value="GAT97145.1"/>
    <property type="molecule type" value="Genomic_DNA"/>
</dbReference>
<feature type="region of interest" description="Disordered" evidence="1">
    <location>
        <begin position="183"/>
        <end position="270"/>
    </location>
</feature>
<evidence type="ECO:0000313" key="3">
    <source>
        <dbReference type="EMBL" id="GAT97145.1"/>
    </source>
</evidence>
<gene>
    <name evidence="3" type="ORF">CL6EHI_147550</name>
</gene>
<dbReference type="InterPro" id="IPR041232">
    <property type="entry name" value="NPL"/>
</dbReference>
<dbReference type="VEuPathDB" id="AmoebaDB:EHI_147550"/>
<dbReference type="VEuPathDB" id="AmoebaDB:EHI8A_127080"/>
<organism evidence="3 4">
    <name type="scientific">Entamoeba histolytica</name>
    <dbReference type="NCBI Taxonomy" id="5759"/>
    <lineage>
        <taxon>Eukaryota</taxon>
        <taxon>Amoebozoa</taxon>
        <taxon>Evosea</taxon>
        <taxon>Archamoebae</taxon>
        <taxon>Mastigamoebida</taxon>
        <taxon>Entamoebidae</taxon>
        <taxon>Entamoeba</taxon>
    </lineage>
</organism>
<dbReference type="OMA" id="ECEQITL"/>
<feature type="compositionally biased region" description="Basic residues" evidence="1">
    <location>
        <begin position="256"/>
        <end position="270"/>
    </location>
</feature>
<dbReference type="AlphaFoldDB" id="A0A5K1VKH6"/>
<dbReference type="Gene3D" id="2.60.120.340">
    <property type="entry name" value="Nucleoplasmin core domain"/>
    <property type="match status" value="1"/>
</dbReference>
<proteinExistence type="predicted"/>
<sequence length="270" mass="30505">MFWSIIIQPKKTTSIDTNQMIHLTNVCIFIKGKIETPTRTNVFVNSNNNKVLIATLIPGEVEQLKLDIVFGQGEIVSISNEGNYPLHLSGYIVVDMTEATAAGIAEMEISNDDDDNGIELELAESNEGGEETNLDLHAIKSLNPINSPTITVSNWLETELEDNDAEELEYHPNDPIDYAQKVEEESIEESSDNDNIEKDKEQEILDEKKIEEKQEIIKEEDDGLPKMEFVEKSNSTSLSEQIKKMKKPKKLMESKPKKRLSKKRKGGNKK</sequence>
<dbReference type="VEuPathDB" id="AmoebaDB:EHI7A_086290"/>
<evidence type="ECO:0000256" key="1">
    <source>
        <dbReference type="SAM" id="MobiDB-lite"/>
    </source>
</evidence>
<feature type="domain" description="Nucleoplasmin-like" evidence="2">
    <location>
        <begin position="2"/>
        <end position="93"/>
    </location>
</feature>